<evidence type="ECO:0008006" key="15">
    <source>
        <dbReference type="Google" id="ProtNLM"/>
    </source>
</evidence>
<feature type="transmembrane region" description="Helical" evidence="12">
    <location>
        <begin position="260"/>
        <end position="283"/>
    </location>
</feature>
<evidence type="ECO:0000256" key="8">
    <source>
        <dbReference type="ARBA" id="ARBA00023136"/>
    </source>
</evidence>
<keyword evidence="10" id="KW-1208">Phospholipid metabolism</keyword>
<keyword evidence="6 12" id="KW-1133">Transmembrane helix</keyword>
<proteinExistence type="predicted"/>
<feature type="region of interest" description="Disordered" evidence="11">
    <location>
        <begin position="413"/>
        <end position="447"/>
    </location>
</feature>
<evidence type="ECO:0000256" key="4">
    <source>
        <dbReference type="ARBA" id="ARBA00022691"/>
    </source>
</evidence>
<keyword evidence="3" id="KW-0808">Transferase</keyword>
<keyword evidence="3" id="KW-0489">Methyltransferase</keyword>
<evidence type="ECO:0000256" key="9">
    <source>
        <dbReference type="ARBA" id="ARBA00023209"/>
    </source>
</evidence>
<feature type="transmembrane region" description="Helical" evidence="12">
    <location>
        <begin position="12"/>
        <end position="44"/>
    </location>
</feature>
<dbReference type="UniPathway" id="UPA00753"/>
<dbReference type="EMBL" id="LT550270">
    <property type="protein sequence ID" value="SAL95293.1"/>
    <property type="molecule type" value="Genomic_DNA"/>
</dbReference>
<keyword evidence="2" id="KW-0444">Lipid biosynthesis</keyword>
<evidence type="ECO:0000313" key="14">
    <source>
        <dbReference type="Proteomes" id="UP000078561"/>
    </source>
</evidence>
<evidence type="ECO:0000256" key="11">
    <source>
        <dbReference type="SAM" id="MobiDB-lite"/>
    </source>
</evidence>
<keyword evidence="14" id="KW-1185">Reference proteome</keyword>
<dbReference type="PANTHER" id="PTHR32138">
    <property type="entry name" value="PHOSPHATIDYLETHANOLAMINE N-METHYLTRANSFERASE"/>
    <property type="match status" value="1"/>
</dbReference>
<keyword evidence="4" id="KW-0949">S-adenosyl-L-methionine</keyword>
<dbReference type="PANTHER" id="PTHR32138:SF0">
    <property type="entry name" value="PHOSPHATIDYLETHANOLAMINE N-METHYLTRANSFERASE"/>
    <property type="match status" value="1"/>
</dbReference>
<dbReference type="Proteomes" id="UP000078561">
    <property type="component" value="Unassembled WGS sequence"/>
</dbReference>
<gene>
    <name evidence="13" type="primary">ABSGL_00611.1 scaffold 832</name>
</gene>
<dbReference type="OrthoDB" id="4583at2759"/>
<evidence type="ECO:0000256" key="3">
    <source>
        <dbReference type="ARBA" id="ARBA00022603"/>
    </source>
</evidence>
<dbReference type="InterPro" id="IPR007318">
    <property type="entry name" value="Phopholipid_MeTrfase"/>
</dbReference>
<feature type="transmembrane region" description="Helical" evidence="12">
    <location>
        <begin position="225"/>
        <end position="248"/>
    </location>
</feature>
<evidence type="ECO:0000256" key="7">
    <source>
        <dbReference type="ARBA" id="ARBA00023098"/>
    </source>
</evidence>
<evidence type="ECO:0000256" key="1">
    <source>
        <dbReference type="ARBA" id="ARBA00004127"/>
    </source>
</evidence>
<keyword evidence="7" id="KW-0443">Lipid metabolism</keyword>
<dbReference type="InParanoid" id="A0A168KS04"/>
<comment type="subcellular location">
    <subcellularLocation>
        <location evidence="1">Endomembrane system</location>
        <topology evidence="1">Multi-pass membrane protein</topology>
    </subcellularLocation>
</comment>
<dbReference type="GO" id="GO:0004608">
    <property type="term" value="F:phosphatidylethanolamine N-methyltransferase activity"/>
    <property type="evidence" value="ECO:0007669"/>
    <property type="project" value="TreeGrafter"/>
</dbReference>
<feature type="transmembrane region" description="Helical" evidence="12">
    <location>
        <begin position="185"/>
        <end position="205"/>
    </location>
</feature>
<evidence type="ECO:0000256" key="10">
    <source>
        <dbReference type="ARBA" id="ARBA00023264"/>
    </source>
</evidence>
<keyword evidence="9" id="KW-0594">Phospholipid biosynthesis</keyword>
<protein>
    <recommendedName>
        <fullName evidence="15">Phosphatidylethanolamine N-methyltransferase</fullName>
    </recommendedName>
</protein>
<evidence type="ECO:0000256" key="5">
    <source>
        <dbReference type="ARBA" id="ARBA00022692"/>
    </source>
</evidence>
<dbReference type="OMA" id="IANNWVI"/>
<evidence type="ECO:0000256" key="12">
    <source>
        <dbReference type="SAM" id="Phobius"/>
    </source>
</evidence>
<reference evidence="13" key="1">
    <citation type="submission" date="2016-04" db="EMBL/GenBank/DDBJ databases">
        <authorList>
            <person name="Evans L.H."/>
            <person name="Alamgir A."/>
            <person name="Owens N."/>
            <person name="Weber N.D."/>
            <person name="Virtaneva K."/>
            <person name="Barbian K."/>
            <person name="Babar A."/>
            <person name="Rosenke K."/>
        </authorList>
    </citation>
    <scope>NUCLEOTIDE SEQUENCE [LARGE SCALE GENOMIC DNA]</scope>
    <source>
        <strain evidence="13">CBS 101.48</strain>
    </source>
</reference>
<feature type="transmembrane region" description="Helical" evidence="12">
    <location>
        <begin position="111"/>
        <end position="127"/>
    </location>
</feature>
<dbReference type="Gene3D" id="2.60.40.2840">
    <property type="match status" value="1"/>
</dbReference>
<keyword evidence="8 12" id="KW-0472">Membrane</keyword>
<keyword evidence="5 12" id="KW-0812">Transmembrane</keyword>
<feature type="transmembrane region" description="Helical" evidence="12">
    <location>
        <begin position="133"/>
        <end position="157"/>
    </location>
</feature>
<sequence length="682" mass="76985">MAPHPMYSIGYFGYYGLSLISASYCVLFVSIAAHALQFAFLVLVETPHIDKIYNPRKTPKRQPRMNRTVDDDVKHMMMALDKNAGRDICSSWTRSDLVVLKNLDLFRSTDIASIAVMVYSVLLPLLFPGQLGINVAIGQAFFWSAIYSGGVGTLLWAQSRNKFFTRHFVKWGGNQVDAFQNWKSIFNLALSMTYVTFFMACWKAYSLPDNWTYGTTLLRHTLGMVFISLHIWTSVSIFEVLGDFGWFYGDFFIDEQPNTLLYTGIYRQVSFVIMGHAAFWGMTLIANNWVIYGLALFSQLSNVLFLHYVEGPHMQKLYGDQIRREAGLTKILRSAATTIPKTIPERLQELVKRAPIHDSQEHHQDHSTNAADVLKKVERSIEETITSATDTMSVKPGLKSLLQQTKDILEEPPLPELQHNGRSSPPLQHDSDNSDPRYQLHNQQRQWPLGTPVKVDWEIKWSSADQIARHHDDWIGIYKISPPASSLSPPSSPTPAAKTFTTISSNGRWMWLNGDEKNKLATVSEETTATTAPGPKKGTITFKGSRLPWEVGFYEARLHYGTSHLVLAVSEPFEITVPAMPDIRDTDALTLFLLRSVQHAMGDDVERMPMSTVDTFVFADDEAKRIVDTIMVVFDLEFAWQVISMDTSVVKLAKRIEQAHSILSPFANRTPSPTVPELSPPV</sequence>
<organism evidence="13">
    <name type="scientific">Absidia glauca</name>
    <name type="common">Pin mould</name>
    <dbReference type="NCBI Taxonomy" id="4829"/>
    <lineage>
        <taxon>Eukaryota</taxon>
        <taxon>Fungi</taxon>
        <taxon>Fungi incertae sedis</taxon>
        <taxon>Mucoromycota</taxon>
        <taxon>Mucoromycotina</taxon>
        <taxon>Mucoromycetes</taxon>
        <taxon>Mucorales</taxon>
        <taxon>Cunninghamellaceae</taxon>
        <taxon>Absidia</taxon>
    </lineage>
</organism>
<accession>A0A168KS04</accession>
<dbReference type="STRING" id="4829.A0A168KS04"/>
<evidence type="ECO:0000256" key="6">
    <source>
        <dbReference type="ARBA" id="ARBA00022989"/>
    </source>
</evidence>
<evidence type="ECO:0000256" key="2">
    <source>
        <dbReference type="ARBA" id="ARBA00022516"/>
    </source>
</evidence>
<dbReference type="GO" id="GO:0006656">
    <property type="term" value="P:phosphatidylcholine biosynthetic process"/>
    <property type="evidence" value="ECO:0007669"/>
    <property type="project" value="UniProtKB-UniPathway"/>
</dbReference>
<dbReference type="Pfam" id="PF04191">
    <property type="entry name" value="PEMT"/>
    <property type="match status" value="2"/>
</dbReference>
<dbReference type="AlphaFoldDB" id="A0A168KS04"/>
<evidence type="ECO:0000313" key="13">
    <source>
        <dbReference type="EMBL" id="SAL95293.1"/>
    </source>
</evidence>
<dbReference type="GO" id="GO:0012505">
    <property type="term" value="C:endomembrane system"/>
    <property type="evidence" value="ECO:0007669"/>
    <property type="project" value="UniProtKB-SubCell"/>
</dbReference>
<name>A0A168KS04_ABSGL</name>
<dbReference type="GO" id="GO:0032259">
    <property type="term" value="P:methylation"/>
    <property type="evidence" value="ECO:0007669"/>
    <property type="project" value="UniProtKB-KW"/>
</dbReference>